<evidence type="ECO:0000256" key="1">
    <source>
        <dbReference type="SAM" id="MobiDB-lite"/>
    </source>
</evidence>
<dbReference type="Proteomes" id="UP001058974">
    <property type="component" value="Chromosome 1"/>
</dbReference>
<comment type="caution">
    <text evidence="2">The sequence shown here is derived from an EMBL/GenBank/DDBJ whole genome shotgun (WGS) entry which is preliminary data.</text>
</comment>
<evidence type="ECO:0000313" key="2">
    <source>
        <dbReference type="EMBL" id="KAI5444588.1"/>
    </source>
</evidence>
<proteinExistence type="predicted"/>
<feature type="compositionally biased region" description="Basic residues" evidence="1">
    <location>
        <begin position="96"/>
        <end position="107"/>
    </location>
</feature>
<name>A0A9D5GXF3_PEA</name>
<dbReference type="EMBL" id="JAMSHJ010000001">
    <property type="protein sequence ID" value="KAI5444588.1"/>
    <property type="molecule type" value="Genomic_DNA"/>
</dbReference>
<protein>
    <submittedName>
        <fullName evidence="2">Uncharacterized protein</fullName>
    </submittedName>
</protein>
<gene>
    <name evidence="2" type="ORF">KIW84_013011</name>
</gene>
<reference evidence="2 3" key="1">
    <citation type="journal article" date="2022" name="Nat. Genet.">
        <title>Improved pea reference genome and pan-genome highlight genomic features and evolutionary characteristics.</title>
        <authorList>
            <person name="Yang T."/>
            <person name="Liu R."/>
            <person name="Luo Y."/>
            <person name="Hu S."/>
            <person name="Wang D."/>
            <person name="Wang C."/>
            <person name="Pandey M.K."/>
            <person name="Ge S."/>
            <person name="Xu Q."/>
            <person name="Li N."/>
            <person name="Li G."/>
            <person name="Huang Y."/>
            <person name="Saxena R.K."/>
            <person name="Ji Y."/>
            <person name="Li M."/>
            <person name="Yan X."/>
            <person name="He Y."/>
            <person name="Liu Y."/>
            <person name="Wang X."/>
            <person name="Xiang C."/>
            <person name="Varshney R.K."/>
            <person name="Ding H."/>
            <person name="Gao S."/>
            <person name="Zong X."/>
        </authorList>
    </citation>
    <scope>NUCLEOTIDE SEQUENCE [LARGE SCALE GENOMIC DNA]</scope>
    <source>
        <strain evidence="2 3">cv. Zhongwan 6</strain>
    </source>
</reference>
<feature type="region of interest" description="Disordered" evidence="1">
    <location>
        <begin position="46"/>
        <end position="107"/>
    </location>
</feature>
<evidence type="ECO:0000313" key="3">
    <source>
        <dbReference type="Proteomes" id="UP001058974"/>
    </source>
</evidence>
<accession>A0A9D5GXF3</accession>
<organism evidence="2 3">
    <name type="scientific">Pisum sativum</name>
    <name type="common">Garden pea</name>
    <name type="synonym">Lathyrus oleraceus</name>
    <dbReference type="NCBI Taxonomy" id="3888"/>
    <lineage>
        <taxon>Eukaryota</taxon>
        <taxon>Viridiplantae</taxon>
        <taxon>Streptophyta</taxon>
        <taxon>Embryophyta</taxon>
        <taxon>Tracheophyta</taxon>
        <taxon>Spermatophyta</taxon>
        <taxon>Magnoliopsida</taxon>
        <taxon>eudicotyledons</taxon>
        <taxon>Gunneridae</taxon>
        <taxon>Pentapetalae</taxon>
        <taxon>rosids</taxon>
        <taxon>fabids</taxon>
        <taxon>Fabales</taxon>
        <taxon>Fabaceae</taxon>
        <taxon>Papilionoideae</taxon>
        <taxon>50 kb inversion clade</taxon>
        <taxon>NPAAA clade</taxon>
        <taxon>Hologalegina</taxon>
        <taxon>IRL clade</taxon>
        <taxon>Fabeae</taxon>
        <taxon>Lathyrus</taxon>
    </lineage>
</organism>
<sequence>MYNIVVTHGHNADEESIIPKLDSVFKITSSRATTYFGAITKPANSTVSNSKLGIPDRNGADSCAHQSSGHRSHNRFFASTELGSVTDTDGQDNKKQTGRKLYRSTRF</sequence>
<keyword evidence="3" id="KW-1185">Reference proteome</keyword>
<dbReference type="Gramene" id="Psat1g103440.1">
    <property type="protein sequence ID" value="Psat1g103440.1.cds"/>
    <property type="gene ID" value="Psat1g103440"/>
</dbReference>
<dbReference type="AlphaFoldDB" id="A0A9D5GXF3"/>
<dbReference type="Gramene" id="Psat01G0301100-T1">
    <property type="protein sequence ID" value="KAI5444588.1"/>
    <property type="gene ID" value="KIW84_013011"/>
</dbReference>